<evidence type="ECO:0000259" key="12">
    <source>
        <dbReference type="Pfam" id="PF02770"/>
    </source>
</evidence>
<evidence type="ECO:0000256" key="7">
    <source>
        <dbReference type="ARBA" id="ARBA00058683"/>
    </source>
</evidence>
<gene>
    <name evidence="15" type="ORF">NYP16_08695</name>
</gene>
<sequence length="597" mass="64073">MTYSAPLREMQFLLDHVVGMSDLTALDRYSEATPDLVAAILGEAGKFTAEVLAPLRRTGDLQGSKLVNGTVETPAGFKEAYAQYVDGGWNALSADPEYGGQGMPFILSCAFMEMITSANMAFGLCPMLGQGAVEALLAHAVPDLQDRYLPNLVSGKWTGTMNLTEPQAGSDVGALRTKADRQADGSYLIQGQKIFITWGDHDVAENVLHLVLARLPDAPQGTKGISLFLVPKFMINDDGSLGARNDLRVVSLEHKLGIHASPTCVMAFGDNGGCVGYLIGEENKGMSCMFTMMNHARLNVGLQGIGCAELAYQQAYAYARDRVQGVPMGTEPADRAPIFEHADVRRMLLTMKASTEAARAIAFLNANAMDLAHNATDKEDRWWNQGLADLLTPLSKGYGTDIGVENASLAVQVHGGMGFIEETGVAQTLRDARITPIYEGTNGIQALDLVGRKLAQDGGEHWQALFRRIEGFLNSLPTDGDLGAIRTDLGDALVALRQATAWIMAERAQNMRAVAAGATPYLRLFSMTVGGYLLAVGAKAAFAELKTPDADREFLQSRVVLARFFAEQLLPPASALMGPITRGDGLLFALSPDQLAV</sequence>
<evidence type="ECO:0000256" key="9">
    <source>
        <dbReference type="ARBA" id="ARBA00069043"/>
    </source>
</evidence>
<dbReference type="GO" id="GO:0016627">
    <property type="term" value="F:oxidoreductase activity, acting on the CH-CH group of donors"/>
    <property type="evidence" value="ECO:0007669"/>
    <property type="project" value="InterPro"/>
</dbReference>
<name>A0A9X3Z7A0_9PROT</name>
<keyword evidence="5 10" id="KW-0560">Oxidoreductase</keyword>
<dbReference type="Gene3D" id="1.20.140.10">
    <property type="entry name" value="Butyryl-CoA Dehydrogenase, subunit A, domain 3"/>
    <property type="match status" value="1"/>
</dbReference>
<dbReference type="SUPFAM" id="SSF56645">
    <property type="entry name" value="Acyl-CoA dehydrogenase NM domain-like"/>
    <property type="match status" value="1"/>
</dbReference>
<dbReference type="EC" id="1.3.99.41" evidence="8"/>
<dbReference type="InterPro" id="IPR006091">
    <property type="entry name" value="Acyl-CoA_Oxase/DH_mid-dom"/>
</dbReference>
<dbReference type="EMBL" id="JANWOI010000003">
    <property type="protein sequence ID" value="MDA5194025.1"/>
    <property type="molecule type" value="Genomic_DNA"/>
</dbReference>
<evidence type="ECO:0000256" key="8">
    <source>
        <dbReference type="ARBA" id="ARBA00066694"/>
    </source>
</evidence>
<keyword evidence="4 10" id="KW-0274">FAD</keyword>
<dbReference type="InterPro" id="IPR052166">
    <property type="entry name" value="Diverse_Acyl-CoA_DH"/>
</dbReference>
<evidence type="ECO:0000256" key="4">
    <source>
        <dbReference type="ARBA" id="ARBA00022827"/>
    </source>
</evidence>
<evidence type="ECO:0000259" key="11">
    <source>
        <dbReference type="Pfam" id="PF00441"/>
    </source>
</evidence>
<evidence type="ECO:0000256" key="6">
    <source>
        <dbReference type="ARBA" id="ARBA00051388"/>
    </source>
</evidence>
<comment type="catalytic activity">
    <reaction evidence="6">
        <text>3-(methylsulfanyl)propanoyl-CoA + oxidized [electron-transfer flavoprotein] + H(+) = 3-(methylsulfanyl)acryloyl-CoA + reduced [electron-transfer flavoprotein]</text>
        <dbReference type="Rhea" id="RHEA:52612"/>
        <dbReference type="Rhea" id="RHEA-COMP:10685"/>
        <dbReference type="Rhea" id="RHEA-COMP:10686"/>
        <dbReference type="ChEBI" id="CHEBI:15378"/>
        <dbReference type="ChEBI" id="CHEBI:57692"/>
        <dbReference type="ChEBI" id="CHEBI:58307"/>
        <dbReference type="ChEBI" id="CHEBI:82815"/>
        <dbReference type="ChEBI" id="CHEBI:84994"/>
        <dbReference type="EC" id="1.3.99.41"/>
    </reaction>
    <physiologicalReaction direction="left-to-right" evidence="6">
        <dbReference type="Rhea" id="RHEA:52613"/>
    </physiologicalReaction>
</comment>
<dbReference type="Pfam" id="PF02770">
    <property type="entry name" value="Acyl-CoA_dh_M"/>
    <property type="match status" value="1"/>
</dbReference>
<feature type="domain" description="Acyl-CoA oxidase/dehydrogenase middle" evidence="12">
    <location>
        <begin position="161"/>
        <end position="269"/>
    </location>
</feature>
<dbReference type="Proteomes" id="UP001141619">
    <property type="component" value="Unassembled WGS sequence"/>
</dbReference>
<dbReference type="GO" id="GO:0050660">
    <property type="term" value="F:flavin adenine dinucleotide binding"/>
    <property type="evidence" value="ECO:0007669"/>
    <property type="project" value="InterPro"/>
</dbReference>
<dbReference type="InterPro" id="IPR037069">
    <property type="entry name" value="AcylCoA_DH/ox_N_sf"/>
</dbReference>
<comment type="caution">
    <text evidence="15">The sequence shown here is derived from an EMBL/GenBank/DDBJ whole genome shotgun (WGS) entry which is preliminary data.</text>
</comment>
<dbReference type="Pfam" id="PF02771">
    <property type="entry name" value="Acyl-CoA_dh_N"/>
    <property type="match status" value="1"/>
</dbReference>
<feature type="domain" description="Acetyl-CoA dehydrogenase-like C-terminal" evidence="14">
    <location>
        <begin position="466"/>
        <end position="590"/>
    </location>
</feature>
<dbReference type="InterPro" id="IPR025878">
    <property type="entry name" value="Acyl-CoA_dh-like_C_dom"/>
</dbReference>
<dbReference type="SUPFAM" id="SSF47203">
    <property type="entry name" value="Acyl-CoA dehydrogenase C-terminal domain-like"/>
    <property type="match status" value="1"/>
</dbReference>
<evidence type="ECO:0000256" key="1">
    <source>
        <dbReference type="ARBA" id="ARBA00001974"/>
    </source>
</evidence>
<dbReference type="InterPro" id="IPR046373">
    <property type="entry name" value="Acyl-CoA_Oxase/DH_mid-dom_sf"/>
</dbReference>
<evidence type="ECO:0000259" key="13">
    <source>
        <dbReference type="Pfam" id="PF02771"/>
    </source>
</evidence>
<dbReference type="Pfam" id="PF00441">
    <property type="entry name" value="Acyl-CoA_dh_1"/>
    <property type="match status" value="1"/>
</dbReference>
<dbReference type="PANTHER" id="PTHR42803">
    <property type="entry name" value="ACYL-COA DEHYDROGENASE"/>
    <property type="match status" value="1"/>
</dbReference>
<comment type="function">
    <text evidence="7">Involved in the assimilation of dimethylsulphoniopropionate (DMSP), an important compound in the fixation of carbon in marine phytoplankton, by mediating the conversion of 3-(methylthio)propanoyl-CoA (MMPA-CoA) to 3-(methylthio)acryloyl-CoA (MTA-CoA).</text>
</comment>
<feature type="domain" description="Acyl-CoA dehydrogenase/oxidase N-terminal" evidence="13">
    <location>
        <begin position="74"/>
        <end position="156"/>
    </location>
</feature>
<evidence type="ECO:0000256" key="3">
    <source>
        <dbReference type="ARBA" id="ARBA00022630"/>
    </source>
</evidence>
<dbReference type="InterPro" id="IPR036250">
    <property type="entry name" value="AcylCo_DH-like_C"/>
</dbReference>
<dbReference type="AlphaFoldDB" id="A0A9X3Z7A0"/>
<evidence type="ECO:0000256" key="2">
    <source>
        <dbReference type="ARBA" id="ARBA00009347"/>
    </source>
</evidence>
<comment type="cofactor">
    <cofactor evidence="1 10">
        <name>FAD</name>
        <dbReference type="ChEBI" id="CHEBI:57692"/>
    </cofactor>
</comment>
<reference evidence="15" key="2">
    <citation type="journal article" date="2023" name="Syst. Appl. Microbiol.">
        <title>Govania unica gen. nov., sp. nov., a rare biosphere bacterium that represents a novel family in the class Alphaproteobacteria.</title>
        <authorList>
            <person name="Vandamme P."/>
            <person name="Peeters C."/>
            <person name="Hettiarachchi A."/>
            <person name="Cnockaert M."/>
            <person name="Carlier A."/>
        </authorList>
    </citation>
    <scope>NUCLEOTIDE SEQUENCE</scope>
    <source>
        <strain evidence="15">LMG 31809</strain>
    </source>
</reference>
<evidence type="ECO:0000256" key="10">
    <source>
        <dbReference type="RuleBase" id="RU362125"/>
    </source>
</evidence>
<evidence type="ECO:0000256" key="5">
    <source>
        <dbReference type="ARBA" id="ARBA00023002"/>
    </source>
</evidence>
<dbReference type="PANTHER" id="PTHR42803:SF1">
    <property type="entry name" value="BROAD-SPECIFICITY LINEAR ACYL-COA DEHYDROGENASE FADE5"/>
    <property type="match status" value="1"/>
</dbReference>
<evidence type="ECO:0000313" key="16">
    <source>
        <dbReference type="Proteomes" id="UP001141619"/>
    </source>
</evidence>
<feature type="domain" description="Acyl-CoA dehydrogenase/oxidase C-terminal" evidence="11">
    <location>
        <begin position="283"/>
        <end position="449"/>
    </location>
</feature>
<keyword evidence="16" id="KW-1185">Reference proteome</keyword>
<reference evidence="15" key="1">
    <citation type="submission" date="2022-08" db="EMBL/GenBank/DDBJ databases">
        <authorList>
            <person name="Vandamme P."/>
            <person name="Hettiarachchi A."/>
            <person name="Peeters C."/>
            <person name="Cnockaert M."/>
            <person name="Carlier A."/>
        </authorList>
    </citation>
    <scope>NUCLEOTIDE SEQUENCE</scope>
    <source>
        <strain evidence="15">LMG 31809</strain>
    </source>
</reference>
<dbReference type="Pfam" id="PF12806">
    <property type="entry name" value="Acyl-CoA_dh_C"/>
    <property type="match status" value="1"/>
</dbReference>
<evidence type="ECO:0000259" key="14">
    <source>
        <dbReference type="Pfam" id="PF12806"/>
    </source>
</evidence>
<dbReference type="InterPro" id="IPR009100">
    <property type="entry name" value="AcylCoA_DH/oxidase_NM_dom_sf"/>
</dbReference>
<proteinExistence type="inferred from homology"/>
<dbReference type="RefSeq" id="WP_274943731.1">
    <property type="nucleotide sequence ID" value="NZ_JANWOI010000003.1"/>
</dbReference>
<evidence type="ECO:0000313" key="15">
    <source>
        <dbReference type="EMBL" id="MDA5194025.1"/>
    </source>
</evidence>
<dbReference type="InterPro" id="IPR013786">
    <property type="entry name" value="AcylCoA_DH/ox_N"/>
</dbReference>
<protein>
    <recommendedName>
        <fullName evidence="9">3-methylmercaptopropionyl-CoA dehydrogenase</fullName>
        <ecNumber evidence="8">1.3.99.41</ecNumber>
    </recommendedName>
</protein>
<comment type="similarity">
    <text evidence="2 10">Belongs to the acyl-CoA dehydrogenase family.</text>
</comment>
<accession>A0A9X3Z7A0</accession>
<dbReference type="InterPro" id="IPR009075">
    <property type="entry name" value="AcylCo_DH/oxidase_C"/>
</dbReference>
<keyword evidence="3 10" id="KW-0285">Flavoprotein</keyword>
<dbReference type="Gene3D" id="2.40.110.10">
    <property type="entry name" value="Butyryl-CoA Dehydrogenase, subunit A, domain 2"/>
    <property type="match status" value="1"/>
</dbReference>
<dbReference type="Gene3D" id="1.10.540.10">
    <property type="entry name" value="Acyl-CoA dehydrogenase/oxidase, N-terminal domain"/>
    <property type="match status" value="1"/>
</dbReference>
<dbReference type="FunFam" id="2.40.110.10:FF:000031">
    <property type="entry name" value="Acyl-CoA dehydrogenase, putative"/>
    <property type="match status" value="1"/>
</dbReference>
<organism evidence="15 16">
    <name type="scientific">Govanella unica</name>
    <dbReference type="NCBI Taxonomy" id="2975056"/>
    <lineage>
        <taxon>Bacteria</taxon>
        <taxon>Pseudomonadati</taxon>
        <taxon>Pseudomonadota</taxon>
        <taxon>Alphaproteobacteria</taxon>
        <taxon>Emcibacterales</taxon>
        <taxon>Govanellaceae</taxon>
        <taxon>Govanella</taxon>
    </lineage>
</organism>